<gene>
    <name evidence="1" type="ordered locus">Sfri_0401</name>
</gene>
<reference evidence="1 2" key="1">
    <citation type="submission" date="2006-08" db="EMBL/GenBank/DDBJ databases">
        <title>Complete sequence of Shewanella frigidimarina NCIMB 400.</title>
        <authorList>
            <consortium name="US DOE Joint Genome Institute"/>
            <person name="Copeland A."/>
            <person name="Lucas S."/>
            <person name="Lapidus A."/>
            <person name="Barry K."/>
            <person name="Detter J.C."/>
            <person name="Glavina del Rio T."/>
            <person name="Hammon N."/>
            <person name="Israni S."/>
            <person name="Dalin E."/>
            <person name="Tice H."/>
            <person name="Pitluck S."/>
            <person name="Fredrickson J.K."/>
            <person name="Kolker E."/>
            <person name="McCuel L.A."/>
            <person name="DiChristina T."/>
            <person name="Nealson K.H."/>
            <person name="Newman D."/>
            <person name="Tiedje J.M."/>
            <person name="Zhou J."/>
            <person name="Romine M.F."/>
            <person name="Culley D.E."/>
            <person name="Serres M."/>
            <person name="Chertkov O."/>
            <person name="Brettin T."/>
            <person name="Bruce D."/>
            <person name="Han C."/>
            <person name="Tapia R."/>
            <person name="Gilna P."/>
            <person name="Schmutz J."/>
            <person name="Larimer F."/>
            <person name="Land M."/>
            <person name="Hauser L."/>
            <person name="Kyrpides N."/>
            <person name="Mikhailova N."/>
            <person name="Richardson P."/>
        </authorList>
    </citation>
    <scope>NUCLEOTIDE SEQUENCE [LARGE SCALE GENOMIC DNA]</scope>
    <source>
        <strain evidence="1 2">NCIMB 400</strain>
    </source>
</reference>
<evidence type="ECO:0000313" key="2">
    <source>
        <dbReference type="Proteomes" id="UP000000684"/>
    </source>
</evidence>
<protein>
    <submittedName>
        <fullName evidence="1">Uncharacterized protein</fullName>
    </submittedName>
</protein>
<dbReference type="AlphaFoldDB" id="Q088Q2"/>
<dbReference type="RefSeq" id="WP_011635890.1">
    <property type="nucleotide sequence ID" value="NC_008345.1"/>
</dbReference>
<accession>Q088Q2</accession>
<organism evidence="1 2">
    <name type="scientific">Shewanella frigidimarina (strain NCIMB 400)</name>
    <dbReference type="NCBI Taxonomy" id="318167"/>
    <lineage>
        <taxon>Bacteria</taxon>
        <taxon>Pseudomonadati</taxon>
        <taxon>Pseudomonadota</taxon>
        <taxon>Gammaproteobacteria</taxon>
        <taxon>Alteromonadales</taxon>
        <taxon>Shewanellaceae</taxon>
        <taxon>Shewanella</taxon>
    </lineage>
</organism>
<name>Q088Q2_SHEFN</name>
<proteinExistence type="predicted"/>
<dbReference type="GeneID" id="41835767"/>
<dbReference type="Proteomes" id="UP000000684">
    <property type="component" value="Chromosome"/>
</dbReference>
<dbReference type="HOGENOM" id="CLU_1004347_0_0_6"/>
<sequence>MKYKTKPRIQSELELSFLAEVKKYDDVLNATKLISLNQHGIMTTGRGLRATRIFTRQTVLGVSLEKILPRPTKKKPLDFCHWDVVSLASFARNILEGYLSFHYFGIEDISNEEAELRFFILQQHRNTEWFEIQKLNNEDNLDEFEKGIPEQKERVKKHPFLSSLSKYQQGLALKGLEMYKTKQNFEESLPICKNLRRDYRLLSNLVHPLPIAIERIDNEKGRGIGSDADISFSLLCLIIARQYLAASTVGMADFFHEKFSDKKYSSSIAAIRSFVSE</sequence>
<dbReference type="EMBL" id="CP000447">
    <property type="protein sequence ID" value="ABI70263.1"/>
    <property type="molecule type" value="Genomic_DNA"/>
</dbReference>
<evidence type="ECO:0000313" key="1">
    <source>
        <dbReference type="EMBL" id="ABI70263.1"/>
    </source>
</evidence>
<keyword evidence="2" id="KW-1185">Reference proteome</keyword>
<dbReference type="OrthoDB" id="5917867at2"/>
<dbReference type="KEGG" id="sfr:Sfri_0401"/>
<dbReference type="eggNOG" id="ENOG5032KKB">
    <property type="taxonomic scope" value="Bacteria"/>
</dbReference>